<dbReference type="PROSITE" id="PS00894">
    <property type="entry name" value="HTH_DEOR_1"/>
    <property type="match status" value="1"/>
</dbReference>
<keyword evidence="3" id="KW-0238">DNA-binding</keyword>
<dbReference type="PANTHER" id="PTHR30363">
    <property type="entry name" value="HTH-TYPE TRANSCRIPTIONAL REGULATOR SRLR-RELATED"/>
    <property type="match status" value="1"/>
</dbReference>
<dbReference type="PRINTS" id="PR00037">
    <property type="entry name" value="HTHLACR"/>
</dbReference>
<feature type="domain" description="HTH deoR-type" evidence="5">
    <location>
        <begin position="11"/>
        <end position="66"/>
    </location>
</feature>
<keyword evidence="4" id="KW-0804">Transcription</keyword>
<accession>A0A2R4M0Y9</accession>
<evidence type="ECO:0000256" key="4">
    <source>
        <dbReference type="ARBA" id="ARBA00023163"/>
    </source>
</evidence>
<dbReference type="PROSITE" id="PS51000">
    <property type="entry name" value="HTH_DEOR_2"/>
    <property type="match status" value="1"/>
</dbReference>
<dbReference type="Pfam" id="PF00455">
    <property type="entry name" value="DeoRC"/>
    <property type="match status" value="1"/>
</dbReference>
<dbReference type="SUPFAM" id="SSF46785">
    <property type="entry name" value="Winged helix' DNA-binding domain"/>
    <property type="match status" value="1"/>
</dbReference>
<dbReference type="SUPFAM" id="SSF100950">
    <property type="entry name" value="NagB/RpiA/CoA transferase-like"/>
    <property type="match status" value="1"/>
</dbReference>
<name>A0A2R4M0Y9_9RHOB</name>
<evidence type="ECO:0000259" key="5">
    <source>
        <dbReference type="PROSITE" id="PS51000"/>
    </source>
</evidence>
<dbReference type="Pfam" id="PF08220">
    <property type="entry name" value="HTH_DeoR"/>
    <property type="match status" value="1"/>
</dbReference>
<dbReference type="GO" id="GO:0003677">
    <property type="term" value="F:DNA binding"/>
    <property type="evidence" value="ECO:0007669"/>
    <property type="project" value="UniProtKB-KW"/>
</dbReference>
<dbReference type="InterPro" id="IPR036388">
    <property type="entry name" value="WH-like_DNA-bd_sf"/>
</dbReference>
<dbReference type="SMART" id="SM01134">
    <property type="entry name" value="DeoRC"/>
    <property type="match status" value="1"/>
</dbReference>
<dbReference type="InterPro" id="IPR036390">
    <property type="entry name" value="WH_DNA-bd_sf"/>
</dbReference>
<keyword evidence="2" id="KW-0805">Transcription regulation</keyword>
<evidence type="ECO:0000313" key="7">
    <source>
        <dbReference type="Proteomes" id="UP000241447"/>
    </source>
</evidence>
<dbReference type="SMART" id="SM00420">
    <property type="entry name" value="HTH_DEOR"/>
    <property type="match status" value="1"/>
</dbReference>
<dbReference type="AlphaFoldDB" id="A0A2R4M0Y9"/>
<dbReference type="EMBL" id="CP028475">
    <property type="protein sequence ID" value="AVW90732.1"/>
    <property type="molecule type" value="Genomic_DNA"/>
</dbReference>
<evidence type="ECO:0000313" key="6">
    <source>
        <dbReference type="EMBL" id="AVW90732.1"/>
    </source>
</evidence>
<dbReference type="Gene3D" id="1.10.10.10">
    <property type="entry name" value="Winged helix-like DNA-binding domain superfamily/Winged helix DNA-binding domain"/>
    <property type="match status" value="1"/>
</dbReference>
<organism evidence="6 7">
    <name type="scientific">Celeribacter baekdonensis</name>
    <dbReference type="NCBI Taxonomy" id="875171"/>
    <lineage>
        <taxon>Bacteria</taxon>
        <taxon>Pseudomonadati</taxon>
        <taxon>Pseudomonadota</taxon>
        <taxon>Alphaproteobacteria</taxon>
        <taxon>Rhodobacterales</taxon>
        <taxon>Roseobacteraceae</taxon>
        <taxon>Celeribacter</taxon>
    </lineage>
</organism>
<proteinExistence type="predicted"/>
<dbReference type="InterPro" id="IPR050313">
    <property type="entry name" value="Carb_Metab_HTH_regulators"/>
</dbReference>
<keyword evidence="1" id="KW-0678">Repressor</keyword>
<dbReference type="InterPro" id="IPR037171">
    <property type="entry name" value="NagB/RpiA_transferase-like"/>
</dbReference>
<dbReference type="Proteomes" id="UP000241447">
    <property type="component" value="Chromosome"/>
</dbReference>
<protein>
    <submittedName>
        <fullName evidence="6">DeoR/GlpR transcriptional regulator</fullName>
    </submittedName>
</protein>
<dbReference type="OrthoDB" id="9816363at2"/>
<dbReference type="PANTHER" id="PTHR30363:SF4">
    <property type="entry name" value="GLYCEROL-3-PHOSPHATE REGULON REPRESSOR"/>
    <property type="match status" value="1"/>
</dbReference>
<evidence type="ECO:0000256" key="2">
    <source>
        <dbReference type="ARBA" id="ARBA00023015"/>
    </source>
</evidence>
<evidence type="ECO:0000256" key="1">
    <source>
        <dbReference type="ARBA" id="ARBA00022491"/>
    </source>
</evidence>
<dbReference type="KEGG" id="cbak:DA792_06210"/>
<dbReference type="RefSeq" id="WP_107719056.1">
    <property type="nucleotide sequence ID" value="NZ_CAXBOP010000001.1"/>
</dbReference>
<sequence>MREGAVRLSKRAQRQKDILRILSDEPTMRVKSLAAQLAVTTETIRRDLEELAEQGVISRTYGGAMLKAENEPVLSHRERHLVREREAIARQAFPVIAEGRTFMIGSGATTTILAKRLAFELRNVTVIAHSFAVATALAQNPTIRTIMVPGLYHAGEGAMHGAQAVRFLQDYTADWTILGASALSPDGPSDALIEAADVYATMLRQSTQSLVVADHSKFDRIATARYAQWSDIDVLVSDGRPEGPLMRALERSEVRFVQASPR</sequence>
<dbReference type="InterPro" id="IPR014036">
    <property type="entry name" value="DeoR-like_C"/>
</dbReference>
<gene>
    <name evidence="6" type="ORF">DA792_06210</name>
</gene>
<dbReference type="GO" id="GO:0003700">
    <property type="term" value="F:DNA-binding transcription factor activity"/>
    <property type="evidence" value="ECO:0007669"/>
    <property type="project" value="InterPro"/>
</dbReference>
<dbReference type="InterPro" id="IPR018356">
    <property type="entry name" value="Tscrpt_reg_HTH_DeoR_CS"/>
</dbReference>
<reference evidence="6 7" key="1">
    <citation type="submission" date="2018-03" db="EMBL/GenBank/DDBJ databases">
        <title>The Complete Genome of Celeribacter baekdonensis strain LH4, a Thiosulfate-Oxidizing Alphaproteobacterium Isolated from Gulf of Mexico Continental Slope Sediments.</title>
        <authorList>
            <person name="Flood B.E."/>
            <person name="Bailey J.V."/>
            <person name="Leprich D."/>
        </authorList>
    </citation>
    <scope>NUCLEOTIDE SEQUENCE [LARGE SCALE GENOMIC DNA]</scope>
    <source>
        <strain evidence="6 7">LH4</strain>
    </source>
</reference>
<dbReference type="InterPro" id="IPR001034">
    <property type="entry name" value="DeoR_HTH"/>
</dbReference>
<evidence type="ECO:0000256" key="3">
    <source>
        <dbReference type="ARBA" id="ARBA00023125"/>
    </source>
</evidence>
<dbReference type="Gene3D" id="3.40.50.1360">
    <property type="match status" value="1"/>
</dbReference>